<keyword evidence="4" id="KW-0274">FAD</keyword>
<dbReference type="InterPro" id="IPR004099">
    <property type="entry name" value="Pyr_nucl-diS_OxRdtase_dimer"/>
</dbReference>
<dbReference type="RefSeq" id="WP_386733558.1">
    <property type="nucleotide sequence ID" value="NZ_JBHRXI010000001.1"/>
</dbReference>
<dbReference type="PIRSF" id="PIRSF000350">
    <property type="entry name" value="Mercury_reductase_MerA"/>
    <property type="match status" value="1"/>
</dbReference>
<evidence type="ECO:0000313" key="7">
    <source>
        <dbReference type="EMBL" id="MFC3612374.1"/>
    </source>
</evidence>
<dbReference type="Gene3D" id="3.30.390.30">
    <property type="match status" value="1"/>
</dbReference>
<proteinExistence type="inferred from homology"/>
<dbReference type="Pfam" id="PF07992">
    <property type="entry name" value="Pyr_redox_2"/>
    <property type="match status" value="1"/>
</dbReference>
<evidence type="ECO:0000259" key="5">
    <source>
        <dbReference type="Pfam" id="PF02852"/>
    </source>
</evidence>
<dbReference type="PRINTS" id="PR00411">
    <property type="entry name" value="PNDRDTASEI"/>
</dbReference>
<dbReference type="GO" id="GO:0004148">
    <property type="term" value="F:dihydrolipoyl dehydrogenase (NADH) activity"/>
    <property type="evidence" value="ECO:0007669"/>
    <property type="project" value="UniProtKB-EC"/>
</dbReference>
<dbReference type="EMBL" id="JBHRXI010000001">
    <property type="protein sequence ID" value="MFC3612374.1"/>
    <property type="molecule type" value="Genomic_DNA"/>
</dbReference>
<reference evidence="8" key="1">
    <citation type="journal article" date="2019" name="Int. J. Syst. Evol. Microbiol.">
        <title>The Global Catalogue of Microorganisms (GCM) 10K type strain sequencing project: providing services to taxonomists for standard genome sequencing and annotation.</title>
        <authorList>
            <consortium name="The Broad Institute Genomics Platform"/>
            <consortium name="The Broad Institute Genome Sequencing Center for Infectious Disease"/>
            <person name="Wu L."/>
            <person name="Ma J."/>
        </authorList>
    </citation>
    <scope>NUCLEOTIDE SEQUENCE [LARGE SCALE GENOMIC DNA]</scope>
    <source>
        <strain evidence="8">KCTC 42911</strain>
    </source>
</reference>
<organism evidence="7 8">
    <name type="scientific">Lutimaribacter marinistellae</name>
    <dbReference type="NCBI Taxonomy" id="1820329"/>
    <lineage>
        <taxon>Bacteria</taxon>
        <taxon>Pseudomonadati</taxon>
        <taxon>Pseudomonadota</taxon>
        <taxon>Alphaproteobacteria</taxon>
        <taxon>Rhodobacterales</taxon>
        <taxon>Roseobacteraceae</taxon>
        <taxon>Lutimaribacter</taxon>
    </lineage>
</organism>
<feature type="domain" description="FAD/NAD(P)-binding" evidence="6">
    <location>
        <begin position="7"/>
        <end position="315"/>
    </location>
</feature>
<sequence>MTSYQTDVAVIGAGTAGLAAERHARQAGASTLLIDPAFAGTTCASVGCMPSKLLIAAADAAQTIREGAQFGLGAKPDVDGAAVMQRVRRLRDDFVAGVRSSIAKLPDGVAVTARARFDGPGRLLLETGDTVEARAIVIATGSSSLVPEAFSAVSDLVLTNESLFELEDLPHSIGVIGGGPVGLELAQALSRLGVDVTLFEGSDRIGGLPKAQSDSLYGALTREFPIHLNTEAEAAPDPDGVRLTWPGNSAVFERLLLAAGRPPNFQGLDLDRAGIELDENGAPVFDRETMQCSDSAVFIAGDANADRPVLHEASDEGTIAGRNAAAWPDVSRAVRKVPLTVTFTRPEAAVIGTLPENPDDCHTGVVDFGDQGRARAMGQAHGLCHVHATGSDGKLSGAALCAPGAEHLAHLLAWAMQCGLTATEVLDLPFYHPTLAEGLQTALRDICSQTGQAGPWQRDDDPLPGDLRGASWAGCTAF</sequence>
<dbReference type="NCBIfam" id="NF004939">
    <property type="entry name" value="PRK06292.1-1"/>
    <property type="match status" value="1"/>
</dbReference>
<dbReference type="InterPro" id="IPR036188">
    <property type="entry name" value="FAD/NAD-bd_sf"/>
</dbReference>
<comment type="cofactor">
    <cofactor evidence="1">
        <name>FAD</name>
        <dbReference type="ChEBI" id="CHEBI:57692"/>
    </cofactor>
</comment>
<evidence type="ECO:0000313" key="8">
    <source>
        <dbReference type="Proteomes" id="UP001595629"/>
    </source>
</evidence>
<dbReference type="EC" id="1.8.1.4" evidence="7"/>
<keyword evidence="7" id="KW-0560">Oxidoreductase</keyword>
<dbReference type="InterPro" id="IPR023753">
    <property type="entry name" value="FAD/NAD-binding_dom"/>
</dbReference>
<dbReference type="SUPFAM" id="SSF55424">
    <property type="entry name" value="FAD/NAD-linked reductases, dimerisation (C-terminal) domain"/>
    <property type="match status" value="1"/>
</dbReference>
<name>A0ABV7TA75_9RHOB</name>
<evidence type="ECO:0000256" key="3">
    <source>
        <dbReference type="ARBA" id="ARBA00022630"/>
    </source>
</evidence>
<evidence type="ECO:0000256" key="4">
    <source>
        <dbReference type="ARBA" id="ARBA00022827"/>
    </source>
</evidence>
<comment type="similarity">
    <text evidence="2">Belongs to the class-I pyridine nucleotide-disulfide oxidoreductase family.</text>
</comment>
<gene>
    <name evidence="7" type="ORF">ACFORG_01255</name>
</gene>
<keyword evidence="3" id="KW-0285">Flavoprotein</keyword>
<dbReference type="InterPro" id="IPR036324">
    <property type="entry name" value="Mn/Fe_SOD_N_sf"/>
</dbReference>
<accession>A0ABV7TA75</accession>
<evidence type="ECO:0000259" key="6">
    <source>
        <dbReference type="Pfam" id="PF07992"/>
    </source>
</evidence>
<evidence type="ECO:0000256" key="1">
    <source>
        <dbReference type="ARBA" id="ARBA00001974"/>
    </source>
</evidence>
<dbReference type="SUPFAM" id="SSF51905">
    <property type="entry name" value="FAD/NAD(P)-binding domain"/>
    <property type="match status" value="1"/>
</dbReference>
<dbReference type="InterPro" id="IPR016156">
    <property type="entry name" value="FAD/NAD-linked_Rdtase_dimer_sf"/>
</dbReference>
<feature type="domain" description="Pyridine nucleotide-disulphide oxidoreductase dimerisation" evidence="5">
    <location>
        <begin position="340"/>
        <end position="442"/>
    </location>
</feature>
<evidence type="ECO:0000256" key="2">
    <source>
        <dbReference type="ARBA" id="ARBA00007532"/>
    </source>
</evidence>
<dbReference type="PRINTS" id="PR00368">
    <property type="entry name" value="FADPNR"/>
</dbReference>
<dbReference type="InterPro" id="IPR001100">
    <property type="entry name" value="Pyr_nuc-diS_OxRdtase"/>
</dbReference>
<dbReference type="Proteomes" id="UP001595629">
    <property type="component" value="Unassembled WGS sequence"/>
</dbReference>
<protein>
    <submittedName>
        <fullName evidence="7">Dihydrolipoyl dehydrogenase</fullName>
        <ecNumber evidence="7">1.8.1.4</ecNumber>
    </submittedName>
</protein>
<dbReference type="Pfam" id="PF02852">
    <property type="entry name" value="Pyr_redox_dim"/>
    <property type="match status" value="1"/>
</dbReference>
<comment type="caution">
    <text evidence="7">The sequence shown here is derived from an EMBL/GenBank/DDBJ whole genome shotgun (WGS) entry which is preliminary data.</text>
</comment>
<dbReference type="PANTHER" id="PTHR43014:SF4">
    <property type="entry name" value="PYRIDINE NUCLEOTIDE-DISULFIDE OXIDOREDUCTASE RCLA-RELATED"/>
    <property type="match status" value="1"/>
</dbReference>
<dbReference type="Gene3D" id="3.50.50.60">
    <property type="entry name" value="FAD/NAD(P)-binding domain"/>
    <property type="match status" value="3"/>
</dbReference>
<keyword evidence="8" id="KW-1185">Reference proteome</keyword>
<dbReference type="PANTHER" id="PTHR43014">
    <property type="entry name" value="MERCURIC REDUCTASE"/>
    <property type="match status" value="1"/>
</dbReference>
<dbReference type="Gene3D" id="1.10.287.990">
    <property type="entry name" value="Fe,Mn superoxide dismutase (SOD) domain"/>
    <property type="match status" value="1"/>
</dbReference>